<feature type="domain" description="GGDEF" evidence="2">
    <location>
        <begin position="234"/>
        <end position="371"/>
    </location>
</feature>
<feature type="transmembrane region" description="Helical" evidence="1">
    <location>
        <begin position="113"/>
        <end position="129"/>
    </location>
</feature>
<gene>
    <name evidence="3" type="ORF">FC18_GL001578</name>
</gene>
<dbReference type="GO" id="GO:1902201">
    <property type="term" value="P:negative regulation of bacterial-type flagellum-dependent cell motility"/>
    <property type="evidence" value="ECO:0007669"/>
    <property type="project" value="TreeGrafter"/>
</dbReference>
<organism evidence="3 4">
    <name type="scientific">Lacticaseibacillus sharpeae JCM 1186 = DSM 20505</name>
    <dbReference type="NCBI Taxonomy" id="1291052"/>
    <lineage>
        <taxon>Bacteria</taxon>
        <taxon>Bacillati</taxon>
        <taxon>Bacillota</taxon>
        <taxon>Bacilli</taxon>
        <taxon>Lactobacillales</taxon>
        <taxon>Lactobacillaceae</taxon>
        <taxon>Lacticaseibacillus</taxon>
    </lineage>
</organism>
<name>A0A0R1ZL56_9LACO</name>
<dbReference type="OrthoDB" id="9759607at2"/>
<feature type="transmembrane region" description="Helical" evidence="1">
    <location>
        <begin position="166"/>
        <end position="186"/>
    </location>
</feature>
<dbReference type="AlphaFoldDB" id="A0A0R1ZL56"/>
<accession>A0A0R1ZL56</accession>
<evidence type="ECO:0000259" key="2">
    <source>
        <dbReference type="PROSITE" id="PS50887"/>
    </source>
</evidence>
<comment type="caution">
    <text evidence="3">The sequence shown here is derived from an EMBL/GenBank/DDBJ whole genome shotgun (WGS) entry which is preliminary data.</text>
</comment>
<dbReference type="STRING" id="1291052.FC18_GL001578"/>
<keyword evidence="1" id="KW-0472">Membrane</keyword>
<keyword evidence="1" id="KW-1133">Transmembrane helix</keyword>
<feature type="transmembrane region" description="Helical" evidence="1">
    <location>
        <begin position="141"/>
        <end position="160"/>
    </location>
</feature>
<reference evidence="3 4" key="1">
    <citation type="journal article" date="2015" name="Genome Announc.">
        <title>Expanding the biotechnology potential of lactobacilli through comparative genomics of 213 strains and associated genera.</title>
        <authorList>
            <person name="Sun Z."/>
            <person name="Harris H.M."/>
            <person name="McCann A."/>
            <person name="Guo C."/>
            <person name="Argimon S."/>
            <person name="Zhang W."/>
            <person name="Yang X."/>
            <person name="Jeffery I.B."/>
            <person name="Cooney J.C."/>
            <person name="Kagawa T.F."/>
            <person name="Liu W."/>
            <person name="Song Y."/>
            <person name="Salvetti E."/>
            <person name="Wrobel A."/>
            <person name="Rasinkangas P."/>
            <person name="Parkhill J."/>
            <person name="Rea M.C."/>
            <person name="O'Sullivan O."/>
            <person name="Ritari J."/>
            <person name="Douillard F.P."/>
            <person name="Paul Ross R."/>
            <person name="Yang R."/>
            <person name="Briner A.E."/>
            <person name="Felis G.E."/>
            <person name="de Vos W.M."/>
            <person name="Barrangou R."/>
            <person name="Klaenhammer T.R."/>
            <person name="Caufield P.W."/>
            <person name="Cui Y."/>
            <person name="Zhang H."/>
            <person name="O'Toole P.W."/>
        </authorList>
    </citation>
    <scope>NUCLEOTIDE SEQUENCE [LARGE SCALE GENOMIC DNA]</scope>
    <source>
        <strain evidence="3 4">DSM 20505</strain>
    </source>
</reference>
<dbReference type="InterPro" id="IPR050469">
    <property type="entry name" value="Diguanylate_Cyclase"/>
</dbReference>
<dbReference type="Pfam" id="PF00990">
    <property type="entry name" value="GGDEF"/>
    <property type="match status" value="1"/>
</dbReference>
<dbReference type="SUPFAM" id="SSF55073">
    <property type="entry name" value="Nucleotide cyclase"/>
    <property type="match status" value="1"/>
</dbReference>
<dbReference type="RefSeq" id="WP_054677889.1">
    <property type="nucleotide sequence ID" value="NZ_AYYO01000030.1"/>
</dbReference>
<dbReference type="PATRIC" id="fig|1291052.5.peg.1607"/>
<dbReference type="SMART" id="SM00267">
    <property type="entry name" value="GGDEF"/>
    <property type="match status" value="1"/>
</dbReference>
<dbReference type="PROSITE" id="PS50887">
    <property type="entry name" value="GGDEF"/>
    <property type="match status" value="1"/>
</dbReference>
<dbReference type="InterPro" id="IPR000160">
    <property type="entry name" value="GGDEF_dom"/>
</dbReference>
<dbReference type="InterPro" id="IPR029787">
    <property type="entry name" value="Nucleotide_cyclase"/>
</dbReference>
<dbReference type="CDD" id="cd01949">
    <property type="entry name" value="GGDEF"/>
    <property type="match status" value="1"/>
</dbReference>
<keyword evidence="1" id="KW-0812">Transmembrane</keyword>
<dbReference type="Proteomes" id="UP000051679">
    <property type="component" value="Unassembled WGS sequence"/>
</dbReference>
<protein>
    <recommendedName>
        <fullName evidence="2">GGDEF domain-containing protein</fullName>
    </recommendedName>
</protein>
<dbReference type="InterPro" id="IPR043128">
    <property type="entry name" value="Rev_trsase/Diguanyl_cyclase"/>
</dbReference>
<dbReference type="GO" id="GO:0005886">
    <property type="term" value="C:plasma membrane"/>
    <property type="evidence" value="ECO:0007669"/>
    <property type="project" value="TreeGrafter"/>
</dbReference>
<proteinExistence type="predicted"/>
<dbReference type="NCBIfam" id="TIGR00254">
    <property type="entry name" value="GGDEF"/>
    <property type="match status" value="1"/>
</dbReference>
<dbReference type="PANTHER" id="PTHR45138:SF9">
    <property type="entry name" value="DIGUANYLATE CYCLASE DGCM-RELATED"/>
    <property type="match status" value="1"/>
</dbReference>
<evidence type="ECO:0000256" key="1">
    <source>
        <dbReference type="SAM" id="Phobius"/>
    </source>
</evidence>
<evidence type="ECO:0000313" key="4">
    <source>
        <dbReference type="Proteomes" id="UP000051679"/>
    </source>
</evidence>
<dbReference type="GO" id="GO:0052621">
    <property type="term" value="F:diguanylate cyclase activity"/>
    <property type="evidence" value="ECO:0007669"/>
    <property type="project" value="TreeGrafter"/>
</dbReference>
<feature type="transmembrane region" description="Helical" evidence="1">
    <location>
        <begin position="49"/>
        <end position="67"/>
    </location>
</feature>
<dbReference type="EMBL" id="AYYO01000030">
    <property type="protein sequence ID" value="KRM55130.1"/>
    <property type="molecule type" value="Genomic_DNA"/>
</dbReference>
<dbReference type="Gene3D" id="3.30.70.270">
    <property type="match status" value="1"/>
</dbReference>
<evidence type="ECO:0000313" key="3">
    <source>
        <dbReference type="EMBL" id="KRM55130.1"/>
    </source>
</evidence>
<dbReference type="PANTHER" id="PTHR45138">
    <property type="entry name" value="REGULATORY COMPONENTS OF SENSORY TRANSDUCTION SYSTEM"/>
    <property type="match status" value="1"/>
</dbReference>
<keyword evidence="4" id="KW-1185">Reference proteome</keyword>
<feature type="transmembrane region" description="Helical" evidence="1">
    <location>
        <begin position="7"/>
        <end position="29"/>
    </location>
</feature>
<feature type="transmembrane region" description="Helical" evidence="1">
    <location>
        <begin position="88"/>
        <end position="107"/>
    </location>
</feature>
<sequence>MALTNIILAQILTLSSNFIVMVGAISFIYWLNSSTANPFVVAHHQQLTYITGCLFLVFLVAQLWRGWPEWPYLDMLIVTLYMVNLQQGIRWPAVLDLVLIVLLTLWLGAPLSASSVAGIVVAGGILFLTQTQAKRILARPVLNGCALVAFGTAVMVSQLNLRQTNLWFWLQQLGTLAILGGLCLAFDQIMRATRARTDKMYSLTTIDELTGVHNFGTFNKELDQLFAQFQKDGQQYSVFEGDLDHFKHINDTYGHPAGNVVLRQLALELDSFADTLPFPATAYRLGGEEFAIIAHAELNHEQAMAIGERFLALLTLVRFPDADPNLTITCSIGQARVEPGDYSANDVYKKADRNLYAAKQGGRNCVQAQGDAATK</sequence>
<dbReference type="GO" id="GO:0043709">
    <property type="term" value="P:cell adhesion involved in single-species biofilm formation"/>
    <property type="evidence" value="ECO:0007669"/>
    <property type="project" value="TreeGrafter"/>
</dbReference>